<dbReference type="AlphaFoldDB" id="A0AAW2C8V2"/>
<feature type="compositionally biased region" description="Basic and acidic residues" evidence="1">
    <location>
        <begin position="208"/>
        <end position="218"/>
    </location>
</feature>
<evidence type="ECO:0000313" key="4">
    <source>
        <dbReference type="Proteomes" id="UP001459277"/>
    </source>
</evidence>
<reference evidence="3 4" key="1">
    <citation type="submission" date="2024-01" db="EMBL/GenBank/DDBJ databases">
        <title>A telomere-to-telomere, gap-free genome of sweet tea (Lithocarpus litseifolius).</title>
        <authorList>
            <person name="Zhou J."/>
        </authorList>
    </citation>
    <scope>NUCLEOTIDE SEQUENCE [LARGE SCALE GENOMIC DNA]</scope>
    <source>
        <strain evidence="3">Zhou-2022a</strain>
        <tissue evidence="3">Leaf</tissue>
    </source>
</reference>
<accession>A0AAW2C8V2</accession>
<feature type="compositionally biased region" description="Basic and acidic residues" evidence="1">
    <location>
        <begin position="30"/>
        <end position="39"/>
    </location>
</feature>
<keyword evidence="2" id="KW-0472">Membrane</keyword>
<feature type="compositionally biased region" description="Polar residues" evidence="1">
    <location>
        <begin position="13"/>
        <end position="25"/>
    </location>
</feature>
<evidence type="ECO:0000313" key="3">
    <source>
        <dbReference type="EMBL" id="KAK9993445.1"/>
    </source>
</evidence>
<keyword evidence="2" id="KW-1133">Transmembrane helix</keyword>
<feature type="compositionally biased region" description="Basic residues" evidence="1">
    <location>
        <begin position="1"/>
        <end position="12"/>
    </location>
</feature>
<dbReference type="EMBL" id="JAZDWU010000008">
    <property type="protein sequence ID" value="KAK9993445.1"/>
    <property type="molecule type" value="Genomic_DNA"/>
</dbReference>
<sequence length="240" mass="27606">MPPRLRNSRQKGTRNTSLPAAQSHHSPAAQREHVDQHEVNQESSDHQFYFLLETLQGMQQAQFEPAESLKVLRETQGQRPSRYMQIQILEPSKREDQPLGILSLVSKMPLFLNLLHYLILLPCWKEKRLANLANEDTLFKSHLTQLSYLASHTRRNMRLPHSLFMMGGKGMQLSMSTNFLILWVLLLEMFAQLLQKACKKAVSVKPSTTEKPKPEKKSVPQALTVSTNELVVGEKRKREE</sequence>
<feature type="transmembrane region" description="Helical" evidence="2">
    <location>
        <begin position="173"/>
        <end position="191"/>
    </location>
</feature>
<evidence type="ECO:0000256" key="2">
    <source>
        <dbReference type="SAM" id="Phobius"/>
    </source>
</evidence>
<gene>
    <name evidence="3" type="ORF">SO802_023148</name>
</gene>
<feature type="region of interest" description="Disordered" evidence="1">
    <location>
        <begin position="1"/>
        <end position="39"/>
    </location>
</feature>
<feature type="region of interest" description="Disordered" evidence="1">
    <location>
        <begin position="203"/>
        <end position="240"/>
    </location>
</feature>
<organism evidence="3 4">
    <name type="scientific">Lithocarpus litseifolius</name>
    <dbReference type="NCBI Taxonomy" id="425828"/>
    <lineage>
        <taxon>Eukaryota</taxon>
        <taxon>Viridiplantae</taxon>
        <taxon>Streptophyta</taxon>
        <taxon>Embryophyta</taxon>
        <taxon>Tracheophyta</taxon>
        <taxon>Spermatophyta</taxon>
        <taxon>Magnoliopsida</taxon>
        <taxon>eudicotyledons</taxon>
        <taxon>Gunneridae</taxon>
        <taxon>Pentapetalae</taxon>
        <taxon>rosids</taxon>
        <taxon>fabids</taxon>
        <taxon>Fagales</taxon>
        <taxon>Fagaceae</taxon>
        <taxon>Lithocarpus</taxon>
    </lineage>
</organism>
<dbReference type="Proteomes" id="UP001459277">
    <property type="component" value="Unassembled WGS sequence"/>
</dbReference>
<protein>
    <submittedName>
        <fullName evidence="3">Uncharacterized protein</fullName>
    </submittedName>
</protein>
<keyword evidence="2" id="KW-0812">Transmembrane</keyword>
<proteinExistence type="predicted"/>
<name>A0AAW2C8V2_9ROSI</name>
<comment type="caution">
    <text evidence="3">The sequence shown here is derived from an EMBL/GenBank/DDBJ whole genome shotgun (WGS) entry which is preliminary data.</text>
</comment>
<keyword evidence="4" id="KW-1185">Reference proteome</keyword>
<evidence type="ECO:0000256" key="1">
    <source>
        <dbReference type="SAM" id="MobiDB-lite"/>
    </source>
</evidence>